<gene>
    <name evidence="2" type="ORF">BCR44DRAFT_1009777</name>
</gene>
<protein>
    <submittedName>
        <fullName evidence="2">Uncharacterized protein</fullName>
    </submittedName>
</protein>
<evidence type="ECO:0000256" key="1">
    <source>
        <dbReference type="SAM" id="MobiDB-lite"/>
    </source>
</evidence>
<feature type="region of interest" description="Disordered" evidence="1">
    <location>
        <begin position="1"/>
        <end position="22"/>
    </location>
</feature>
<keyword evidence="3" id="KW-1185">Reference proteome</keyword>
<accession>A0A1Y2I3X8</accession>
<organism evidence="2 3">
    <name type="scientific">Catenaria anguillulae PL171</name>
    <dbReference type="NCBI Taxonomy" id="765915"/>
    <lineage>
        <taxon>Eukaryota</taxon>
        <taxon>Fungi</taxon>
        <taxon>Fungi incertae sedis</taxon>
        <taxon>Blastocladiomycota</taxon>
        <taxon>Blastocladiomycetes</taxon>
        <taxon>Blastocladiales</taxon>
        <taxon>Catenariaceae</taxon>
        <taxon>Catenaria</taxon>
    </lineage>
</organism>
<dbReference type="Proteomes" id="UP000193411">
    <property type="component" value="Unassembled WGS sequence"/>
</dbReference>
<evidence type="ECO:0000313" key="2">
    <source>
        <dbReference type="EMBL" id="ORZ41578.1"/>
    </source>
</evidence>
<proteinExistence type="predicted"/>
<evidence type="ECO:0000313" key="3">
    <source>
        <dbReference type="Proteomes" id="UP000193411"/>
    </source>
</evidence>
<reference evidence="2 3" key="1">
    <citation type="submission" date="2016-07" db="EMBL/GenBank/DDBJ databases">
        <title>Pervasive Adenine N6-methylation of Active Genes in Fungi.</title>
        <authorList>
            <consortium name="DOE Joint Genome Institute"/>
            <person name="Mondo S.J."/>
            <person name="Dannebaum R.O."/>
            <person name="Kuo R.C."/>
            <person name="Labutti K."/>
            <person name="Haridas S."/>
            <person name="Kuo A."/>
            <person name="Salamov A."/>
            <person name="Ahrendt S.R."/>
            <person name="Lipzen A."/>
            <person name="Sullivan W."/>
            <person name="Andreopoulos W.B."/>
            <person name="Clum A."/>
            <person name="Lindquist E."/>
            <person name="Daum C."/>
            <person name="Ramamoorthy G.K."/>
            <person name="Gryganskyi A."/>
            <person name="Culley D."/>
            <person name="Magnuson J.K."/>
            <person name="James T.Y."/>
            <person name="O'Malley M.A."/>
            <person name="Stajich J.E."/>
            <person name="Spatafora J.W."/>
            <person name="Visel A."/>
            <person name="Grigoriev I.V."/>
        </authorList>
    </citation>
    <scope>NUCLEOTIDE SEQUENCE [LARGE SCALE GENOMIC DNA]</scope>
    <source>
        <strain evidence="2 3">PL171</strain>
    </source>
</reference>
<dbReference type="OrthoDB" id="10251508at2759"/>
<name>A0A1Y2I3X8_9FUNG</name>
<sequence>MQPHTRPTLRSPTRQASASGAGGTWWASDRLECSKFFVGCLVECWLGQEPYGPARQEQIKILGKDVLNALYYVVDHISVEALLDVLKAGVPAQVLGLSRWAEAETGEVGLGRIALRAAYHHIAPPLYRFLYSALSHHPLIDSDHGCYAMRQVLSIWIRWITPLAATSPSFSDADLHLVDAFVLSNFAFYTTLMHTYLLRALDLLPLARPQANTRKPGAGYADDMQGIAQVLMVYAAAGQDKQSGPTVYHASVIQLEHVMLGGANGSGSGSGDARAASMASTRATVESHMAWLEGAPASSAGVARVRSRWRPVLVDVDLRRVPGTMPSGPLASADTPAAAAVGWASSGTSWQRPCSACTRARPS</sequence>
<dbReference type="EMBL" id="MCFL01000001">
    <property type="protein sequence ID" value="ORZ41578.1"/>
    <property type="molecule type" value="Genomic_DNA"/>
</dbReference>
<dbReference type="AlphaFoldDB" id="A0A1Y2I3X8"/>
<comment type="caution">
    <text evidence="2">The sequence shown here is derived from an EMBL/GenBank/DDBJ whole genome shotgun (WGS) entry which is preliminary data.</text>
</comment>